<dbReference type="Pfam" id="PF07554">
    <property type="entry name" value="FIVAR"/>
    <property type="match status" value="2"/>
</dbReference>
<dbReference type="RefSeq" id="WP_232048052.1">
    <property type="nucleotide sequence ID" value="NZ_AP018493.1"/>
</dbReference>
<dbReference type="GeneID" id="39499596"/>
<evidence type="ECO:0000313" key="2">
    <source>
        <dbReference type="EMBL" id="BBC61785.1"/>
    </source>
</evidence>
<dbReference type="Gene3D" id="2.115.10.20">
    <property type="entry name" value="Glycosyl hydrolase domain, family 43"/>
    <property type="match status" value="1"/>
</dbReference>
<dbReference type="PANTHER" id="PTHR22925">
    <property type="entry name" value="GLYCOSYL HYDROLASE 43 FAMILY MEMBER"/>
    <property type="match status" value="1"/>
</dbReference>
<dbReference type="Proteomes" id="UP000269226">
    <property type="component" value="Plasmid pMP1"/>
</dbReference>
<dbReference type="Gene3D" id="2.60.120.260">
    <property type="entry name" value="Galactose-binding domain-like"/>
    <property type="match status" value="2"/>
</dbReference>
<feature type="domain" description="Carbohydrate esterase 2 N-terminal" evidence="1">
    <location>
        <begin position="65"/>
        <end position="137"/>
    </location>
</feature>
<evidence type="ECO:0000259" key="1">
    <source>
        <dbReference type="Pfam" id="PF17996"/>
    </source>
</evidence>
<dbReference type="AlphaFoldDB" id="A0A2Z5Y4J9"/>
<protein>
    <submittedName>
        <fullName evidence="2">Beta-glucanase</fullName>
    </submittedName>
</protein>
<reference evidence="2 3" key="1">
    <citation type="submission" date="2018-01" db="EMBL/GenBank/DDBJ databases">
        <title>Whole genome sequence of Melissococcus plutonius DAT561.</title>
        <authorList>
            <person name="Okumura K."/>
            <person name="Takamatsu D."/>
            <person name="Okura M."/>
        </authorList>
    </citation>
    <scope>NUCLEOTIDE SEQUENCE [LARGE SCALE GENOMIC DNA]</scope>
    <source>
        <strain evidence="2 3">DAT561</strain>
        <plasmid evidence="3">pmp1 dat561 dna</plasmid>
    </source>
</reference>
<organism evidence="2 3">
    <name type="scientific">Melissococcus plutonius</name>
    <dbReference type="NCBI Taxonomy" id="33970"/>
    <lineage>
        <taxon>Bacteria</taxon>
        <taxon>Bacillati</taxon>
        <taxon>Bacillota</taxon>
        <taxon>Bacilli</taxon>
        <taxon>Lactobacillales</taxon>
        <taxon>Enterococcaceae</taxon>
        <taxon>Melissococcus</taxon>
    </lineage>
</organism>
<dbReference type="SUPFAM" id="SSF75005">
    <property type="entry name" value="Arabinanase/levansucrase/invertase"/>
    <property type="match status" value="1"/>
</dbReference>
<gene>
    <name evidence="2" type="ORF">DAT561_p1083</name>
</gene>
<dbReference type="CDD" id="cd18823">
    <property type="entry name" value="GH43_RcAra43A-like"/>
    <property type="match status" value="1"/>
</dbReference>
<keyword evidence="2" id="KW-0614">Plasmid</keyword>
<name>A0A2Z5Y4J9_9ENTE</name>
<dbReference type="EMBL" id="AP018493">
    <property type="protein sequence ID" value="BBC61785.1"/>
    <property type="molecule type" value="Genomic_DNA"/>
</dbReference>
<geneLocation type="plasmid" evidence="3">
    <name>pmp1 dat561 dna</name>
</geneLocation>
<dbReference type="Pfam" id="PF17996">
    <property type="entry name" value="CE2_N"/>
    <property type="match status" value="1"/>
</dbReference>
<dbReference type="Gene3D" id="1.20.1270.70">
    <property type="entry name" value="Designed single chain three-helix bundle"/>
    <property type="match status" value="2"/>
</dbReference>
<proteinExistence type="predicted"/>
<sequence length="792" mass="90170">MKNKNRTVVSQMLIGFTLLLSVFFFLFSQNTWASQKSMIIDHNNQTNEQGKLNKIYYEGNWQKNSSNHWGNNGASFEITFNGNQISLYGNKNETNGQANVFIDGKKMKEISYHGKKTANTLIYTSNKLEEGKHTIRVESLGWINHVRAIIHTEMKEDLRSWYKQYEALQKENYTKNSWQQFQPVLLEAKILVENTQTTNEELLAIKKKVKNAADKLVMNSGLKQMVAEYMKRRQSDYTSHSWTNFQTALQLANVTIQADDASRQAIVENKNNLQKAADQLIPLSDDKFEAIQNNTFWHDTAGNPIFSQGGGIFKFGDKYYWYGVRYEEAEAYYQNPTKMYSPNSPHFYSITCYSSVDLVHWTFERNVATKNTKLFIDAGKDVSEDYFSKMDTLADASWIGRLGVVYNEKTGKYTLLVQMETKFDPVRGTNACVLFLQGDSPTDNFNYATIQTTIKNAPVQGTGDQTVFTDDDGQNYLIFSGRNGRKHTFVSKISAEDSLSIEPGVQIGYVSSGREGNALFHLNHHYYAASSDLHGWNASQTHIIRSQTNNILGNYSTSYILPGTEKDYSHVTQTGFFVKVKGKKQETVIYCGDRWADFAWNGLGYNQWMPISANEKDIQLHSLSNWKLNTVTGEWQVGDNNNYILNPEFAADRIIVNKLTGWENQLEENSANFVSNVSPGSNRTRFGLQLGADQAYGGSVYQEIQLPKGKYHFCLDKNSLGDLDIAKVIIQDGKRKTYEFSLKEKTNGWQTKEWKDIEITSGKAKIGLYVKSKTGGHYLKIDNLSLTKQTDE</sequence>
<evidence type="ECO:0000313" key="3">
    <source>
        <dbReference type="Proteomes" id="UP000269226"/>
    </source>
</evidence>
<dbReference type="PANTHER" id="PTHR22925:SF3">
    <property type="entry name" value="GLYCOSYL HYDROLASE FAMILY PROTEIN 43"/>
    <property type="match status" value="1"/>
</dbReference>
<dbReference type="InterPro" id="IPR023296">
    <property type="entry name" value="Glyco_hydro_beta-prop_sf"/>
</dbReference>
<accession>A0A2Z5Y4J9</accession>
<dbReference type="InterPro" id="IPR040794">
    <property type="entry name" value="CE2_N"/>
</dbReference>